<feature type="non-terminal residue" evidence="1">
    <location>
        <position position="1"/>
    </location>
</feature>
<gene>
    <name evidence="1" type="ORF">T310_6660</name>
</gene>
<sequence>YFQPCSLLVIRASKVSYPSVDHCARVSTSPSSSHLEAVIRSRGFSESFWICPLAPLSHSTDPLPPVWCPVHWVLESSSTLPRSPLPPPLLNLQEICAFSPSCSDSFRVGSVETTFGISSLPRPLSLSLL</sequence>
<dbReference type="GeneID" id="25318957"/>
<protein>
    <submittedName>
        <fullName evidence="1">Uncharacterized protein</fullName>
    </submittedName>
</protein>
<dbReference type="EMBL" id="LASV01000356">
    <property type="protein sequence ID" value="KKA19353.1"/>
    <property type="molecule type" value="Genomic_DNA"/>
</dbReference>
<accession>A0A0F4YNZ4</accession>
<reference evidence="1 2" key="1">
    <citation type="submission" date="2015-04" db="EMBL/GenBank/DDBJ databases">
        <authorList>
            <person name="Heijne W.H."/>
            <person name="Fedorova N.D."/>
            <person name="Nierman W.C."/>
            <person name="Vollebregt A.W."/>
            <person name="Zhao Z."/>
            <person name="Wu L."/>
            <person name="Kumar M."/>
            <person name="Stam H."/>
            <person name="van den Berg M.A."/>
            <person name="Pel H.J."/>
        </authorList>
    </citation>
    <scope>NUCLEOTIDE SEQUENCE [LARGE SCALE GENOMIC DNA]</scope>
    <source>
        <strain evidence="1 2">CBS 393.64</strain>
    </source>
</reference>
<organism evidence="1 2">
    <name type="scientific">Rasamsonia emersonii (strain ATCC 16479 / CBS 393.64 / IMI 116815)</name>
    <dbReference type="NCBI Taxonomy" id="1408163"/>
    <lineage>
        <taxon>Eukaryota</taxon>
        <taxon>Fungi</taxon>
        <taxon>Dikarya</taxon>
        <taxon>Ascomycota</taxon>
        <taxon>Pezizomycotina</taxon>
        <taxon>Eurotiomycetes</taxon>
        <taxon>Eurotiomycetidae</taxon>
        <taxon>Eurotiales</taxon>
        <taxon>Trichocomaceae</taxon>
        <taxon>Rasamsonia</taxon>
    </lineage>
</organism>
<comment type="caution">
    <text evidence="1">The sequence shown here is derived from an EMBL/GenBank/DDBJ whole genome shotgun (WGS) entry which is preliminary data.</text>
</comment>
<dbReference type="RefSeq" id="XP_013325965.1">
    <property type="nucleotide sequence ID" value="XM_013470511.1"/>
</dbReference>
<proteinExistence type="predicted"/>
<dbReference type="Proteomes" id="UP000053958">
    <property type="component" value="Unassembled WGS sequence"/>
</dbReference>
<keyword evidence="2" id="KW-1185">Reference proteome</keyword>
<dbReference type="AlphaFoldDB" id="A0A0F4YNZ4"/>
<feature type="non-terminal residue" evidence="1">
    <location>
        <position position="129"/>
    </location>
</feature>
<evidence type="ECO:0000313" key="1">
    <source>
        <dbReference type="EMBL" id="KKA19353.1"/>
    </source>
</evidence>
<evidence type="ECO:0000313" key="2">
    <source>
        <dbReference type="Proteomes" id="UP000053958"/>
    </source>
</evidence>
<name>A0A0F4YNZ4_RASE3</name>